<protein>
    <submittedName>
        <fullName evidence="1">14798_t:CDS:1</fullName>
    </submittedName>
</protein>
<proteinExistence type="predicted"/>
<feature type="non-terminal residue" evidence="1">
    <location>
        <position position="1"/>
    </location>
</feature>
<organism evidence="1 2">
    <name type="scientific">Dentiscutata heterogama</name>
    <dbReference type="NCBI Taxonomy" id="1316150"/>
    <lineage>
        <taxon>Eukaryota</taxon>
        <taxon>Fungi</taxon>
        <taxon>Fungi incertae sedis</taxon>
        <taxon>Mucoromycota</taxon>
        <taxon>Glomeromycotina</taxon>
        <taxon>Glomeromycetes</taxon>
        <taxon>Diversisporales</taxon>
        <taxon>Gigasporaceae</taxon>
        <taxon>Dentiscutata</taxon>
    </lineage>
</organism>
<evidence type="ECO:0000313" key="1">
    <source>
        <dbReference type="EMBL" id="CAG8632364.1"/>
    </source>
</evidence>
<keyword evidence="2" id="KW-1185">Reference proteome</keyword>
<accession>A0ACA9N3J6</accession>
<reference evidence="1" key="1">
    <citation type="submission" date="2021-06" db="EMBL/GenBank/DDBJ databases">
        <authorList>
            <person name="Kallberg Y."/>
            <person name="Tangrot J."/>
            <person name="Rosling A."/>
        </authorList>
    </citation>
    <scope>NUCLEOTIDE SEQUENCE</scope>
    <source>
        <strain evidence="1">IL203A</strain>
    </source>
</reference>
<gene>
    <name evidence="1" type="ORF">DHETER_LOCUS8455</name>
</gene>
<dbReference type="EMBL" id="CAJVPU010013429">
    <property type="protein sequence ID" value="CAG8632364.1"/>
    <property type="molecule type" value="Genomic_DNA"/>
</dbReference>
<comment type="caution">
    <text evidence="1">The sequence shown here is derived from an EMBL/GenBank/DDBJ whole genome shotgun (WGS) entry which is preliminary data.</text>
</comment>
<evidence type="ECO:0000313" key="2">
    <source>
        <dbReference type="Proteomes" id="UP000789702"/>
    </source>
</evidence>
<feature type="non-terminal residue" evidence="1">
    <location>
        <position position="214"/>
    </location>
</feature>
<name>A0ACA9N3J6_9GLOM</name>
<dbReference type="Proteomes" id="UP000789702">
    <property type="component" value="Unassembled WGS sequence"/>
</dbReference>
<sequence length="214" mass="24377">NFDKFVQTFEATFKNSDKVRTAANRIQKLTNNPNRYQVMLLNLYDDIKDLLFIIADPTSIDDAIKNAVRYTNQTQAPEPMQIDFVRPKTLSEKEKRQYRINNLNIPTTLLSVGTAEALIFTITLQFQNRTSVTTIALLDSGASSCFLDTFLAQNYFIPMVEKPIPLLVEVINRREDAFGTVTHETEPPAALVTKSSRDYLFQFYVFSPLQGYSG</sequence>